<dbReference type="PANTHER" id="PTHR45815:SF3">
    <property type="entry name" value="PROTEIN DISULFIDE-ISOMERASE A6"/>
    <property type="match status" value="1"/>
</dbReference>
<accession>A0A8J2JGJ3</accession>
<gene>
    <name evidence="2" type="ORF">AFUS01_LOCUS7752</name>
</gene>
<evidence type="ECO:0000259" key="1">
    <source>
        <dbReference type="PROSITE" id="PS51352"/>
    </source>
</evidence>
<keyword evidence="3" id="KW-1185">Reference proteome</keyword>
<dbReference type="GO" id="GO:0005788">
    <property type="term" value="C:endoplasmic reticulum lumen"/>
    <property type="evidence" value="ECO:0007669"/>
    <property type="project" value="TreeGrafter"/>
</dbReference>
<reference evidence="2" key="1">
    <citation type="submission" date="2021-06" db="EMBL/GenBank/DDBJ databases">
        <authorList>
            <person name="Hodson N. C."/>
            <person name="Mongue J. A."/>
            <person name="Jaron S. K."/>
        </authorList>
    </citation>
    <scope>NUCLEOTIDE SEQUENCE</scope>
</reference>
<feature type="non-terminal residue" evidence="2">
    <location>
        <position position="1"/>
    </location>
</feature>
<dbReference type="Proteomes" id="UP000708208">
    <property type="component" value="Unassembled WGS sequence"/>
</dbReference>
<proteinExistence type="predicted"/>
<dbReference type="AlphaFoldDB" id="A0A8J2JGJ3"/>
<sequence>APWCGHCKTFASDYAKAATALKGVVKVGAVNADEEQSLASQYNIKGFPTV</sequence>
<dbReference type="GO" id="GO:0015035">
    <property type="term" value="F:protein-disulfide reductase activity"/>
    <property type="evidence" value="ECO:0007669"/>
    <property type="project" value="TreeGrafter"/>
</dbReference>
<protein>
    <recommendedName>
        <fullName evidence="1">Thioredoxin domain-containing protein</fullName>
    </recommendedName>
</protein>
<dbReference type="EMBL" id="CAJVCH010052820">
    <property type="protein sequence ID" value="CAG7718357.1"/>
    <property type="molecule type" value="Genomic_DNA"/>
</dbReference>
<evidence type="ECO:0000313" key="2">
    <source>
        <dbReference type="EMBL" id="CAG7718357.1"/>
    </source>
</evidence>
<organism evidence="2 3">
    <name type="scientific">Allacma fusca</name>
    <dbReference type="NCBI Taxonomy" id="39272"/>
    <lineage>
        <taxon>Eukaryota</taxon>
        <taxon>Metazoa</taxon>
        <taxon>Ecdysozoa</taxon>
        <taxon>Arthropoda</taxon>
        <taxon>Hexapoda</taxon>
        <taxon>Collembola</taxon>
        <taxon>Symphypleona</taxon>
        <taxon>Sminthuridae</taxon>
        <taxon>Allacma</taxon>
    </lineage>
</organism>
<dbReference type="InterPro" id="IPR013766">
    <property type="entry name" value="Thioredoxin_domain"/>
</dbReference>
<name>A0A8J2JGJ3_9HEXA</name>
<dbReference type="Pfam" id="PF00085">
    <property type="entry name" value="Thioredoxin"/>
    <property type="match status" value="1"/>
</dbReference>
<evidence type="ECO:0000313" key="3">
    <source>
        <dbReference type="Proteomes" id="UP000708208"/>
    </source>
</evidence>
<dbReference type="PROSITE" id="PS51352">
    <property type="entry name" value="THIOREDOXIN_2"/>
    <property type="match status" value="1"/>
</dbReference>
<dbReference type="OrthoDB" id="10264505at2759"/>
<dbReference type="GO" id="GO:0034976">
    <property type="term" value="P:response to endoplasmic reticulum stress"/>
    <property type="evidence" value="ECO:0007669"/>
    <property type="project" value="TreeGrafter"/>
</dbReference>
<comment type="caution">
    <text evidence="2">The sequence shown here is derived from an EMBL/GenBank/DDBJ whole genome shotgun (WGS) entry which is preliminary data.</text>
</comment>
<dbReference type="PANTHER" id="PTHR45815">
    <property type="entry name" value="PROTEIN DISULFIDE-ISOMERASE A6"/>
    <property type="match status" value="1"/>
</dbReference>
<feature type="domain" description="Thioredoxin" evidence="1">
    <location>
        <begin position="1"/>
        <end position="50"/>
    </location>
</feature>
<feature type="non-terminal residue" evidence="2">
    <location>
        <position position="50"/>
    </location>
</feature>